<keyword evidence="3" id="KW-0131">Cell cycle</keyword>
<protein>
    <submittedName>
        <fullName evidence="5">Septation protein SpoVG</fullName>
    </submittedName>
</protein>
<accession>A0A1F5FBA7</accession>
<name>A0A1F5FBA7_9BACT</name>
<evidence type="ECO:0000256" key="2">
    <source>
        <dbReference type="ARBA" id="ARBA00023210"/>
    </source>
</evidence>
<feature type="region of interest" description="Disordered" evidence="4">
    <location>
        <begin position="87"/>
        <end position="109"/>
    </location>
</feature>
<dbReference type="GO" id="GO:0000917">
    <property type="term" value="P:division septum assembly"/>
    <property type="evidence" value="ECO:0007669"/>
    <property type="project" value="UniProtKB-KW"/>
</dbReference>
<dbReference type="NCBIfam" id="NF009749">
    <property type="entry name" value="PRK13259.1"/>
    <property type="match status" value="1"/>
</dbReference>
<dbReference type="InterPro" id="IPR036751">
    <property type="entry name" value="SpoVG_sf"/>
</dbReference>
<dbReference type="PANTHER" id="PTHR38429">
    <property type="entry name" value="SEPTATION PROTEIN SPOVG-RELATED"/>
    <property type="match status" value="1"/>
</dbReference>
<proteinExistence type="predicted"/>
<organism evidence="5 6">
    <name type="scientific">Candidatus Coatesbacteria bacterium RBG_13_66_14</name>
    <dbReference type="NCBI Taxonomy" id="1817816"/>
    <lineage>
        <taxon>Bacteria</taxon>
        <taxon>Candidatus Coatesiibacteriota</taxon>
    </lineage>
</organism>
<reference evidence="5 6" key="1">
    <citation type="journal article" date="2016" name="Nat. Commun.">
        <title>Thousands of microbial genomes shed light on interconnected biogeochemical processes in an aquifer system.</title>
        <authorList>
            <person name="Anantharaman K."/>
            <person name="Brown C.T."/>
            <person name="Hug L.A."/>
            <person name="Sharon I."/>
            <person name="Castelle C.J."/>
            <person name="Probst A.J."/>
            <person name="Thomas B.C."/>
            <person name="Singh A."/>
            <person name="Wilkins M.J."/>
            <person name="Karaoz U."/>
            <person name="Brodie E.L."/>
            <person name="Williams K.H."/>
            <person name="Hubbard S.S."/>
            <person name="Banfield J.F."/>
        </authorList>
    </citation>
    <scope>NUCLEOTIDE SEQUENCE [LARGE SCALE GENOMIC DNA]</scope>
</reference>
<dbReference type="STRING" id="1817816.A2Y64_04560"/>
<evidence type="ECO:0000313" key="5">
    <source>
        <dbReference type="EMBL" id="OGD76774.1"/>
    </source>
</evidence>
<comment type="caution">
    <text evidence="5">The sequence shown here is derived from an EMBL/GenBank/DDBJ whole genome shotgun (WGS) entry which is preliminary data.</text>
</comment>
<sequence>MEITEVRVSLRDEEKLKAYASIVFDNCFIVKDLRVIDGNDRLWVAMPNKKRRDGTRRDVCHPLNAETRSKIEEAVLAKYDELMREGLYDRSPEAGGTEDPPEEFEEGEA</sequence>
<evidence type="ECO:0000256" key="3">
    <source>
        <dbReference type="ARBA" id="ARBA00023306"/>
    </source>
</evidence>
<keyword evidence="1" id="KW-0132">Cell division</keyword>
<evidence type="ECO:0000313" key="6">
    <source>
        <dbReference type="Proteomes" id="UP000177187"/>
    </source>
</evidence>
<dbReference type="PANTHER" id="PTHR38429:SF1">
    <property type="entry name" value="SEPTATION PROTEIN SPOVG-RELATED"/>
    <property type="match status" value="1"/>
</dbReference>
<feature type="compositionally biased region" description="Acidic residues" evidence="4">
    <location>
        <begin position="99"/>
        <end position="109"/>
    </location>
</feature>
<dbReference type="SUPFAM" id="SSF160537">
    <property type="entry name" value="SpoVG-like"/>
    <property type="match status" value="1"/>
</dbReference>
<gene>
    <name evidence="5" type="ORF">A2Y64_04560</name>
</gene>
<evidence type="ECO:0000256" key="4">
    <source>
        <dbReference type="SAM" id="MobiDB-lite"/>
    </source>
</evidence>
<dbReference type="GO" id="GO:0030435">
    <property type="term" value="P:sporulation resulting in formation of a cellular spore"/>
    <property type="evidence" value="ECO:0007669"/>
    <property type="project" value="InterPro"/>
</dbReference>
<dbReference type="InterPro" id="IPR007170">
    <property type="entry name" value="SpoVG"/>
</dbReference>
<dbReference type="EMBL" id="MFAF01000066">
    <property type="protein sequence ID" value="OGD76774.1"/>
    <property type="molecule type" value="Genomic_DNA"/>
</dbReference>
<evidence type="ECO:0000256" key="1">
    <source>
        <dbReference type="ARBA" id="ARBA00022618"/>
    </source>
</evidence>
<dbReference type="Proteomes" id="UP000177187">
    <property type="component" value="Unassembled WGS sequence"/>
</dbReference>
<keyword evidence="2" id="KW-0717">Septation</keyword>
<dbReference type="Gene3D" id="3.30.1120.40">
    <property type="entry name" value="Stage V sporulation protein G"/>
    <property type="match status" value="1"/>
</dbReference>
<dbReference type="Pfam" id="PF04026">
    <property type="entry name" value="SpoVG"/>
    <property type="match status" value="1"/>
</dbReference>
<dbReference type="AlphaFoldDB" id="A0A1F5FBA7"/>